<dbReference type="InterPro" id="IPR000073">
    <property type="entry name" value="AB_hydrolase_1"/>
</dbReference>
<dbReference type="RefSeq" id="WP_128219174.1">
    <property type="nucleotide sequence ID" value="NZ_CP034929.1"/>
</dbReference>
<feature type="domain" description="AB hydrolase-1" evidence="1">
    <location>
        <begin position="52"/>
        <end position="302"/>
    </location>
</feature>
<dbReference type="Gene3D" id="3.40.50.1820">
    <property type="entry name" value="alpha/beta hydrolase"/>
    <property type="match status" value="1"/>
</dbReference>
<dbReference type="EMBL" id="JBHSQI010000009">
    <property type="protein sequence ID" value="MFC6154778.1"/>
    <property type="molecule type" value="Genomic_DNA"/>
</dbReference>
<dbReference type="PANTHER" id="PTHR43433">
    <property type="entry name" value="HYDROLASE, ALPHA/BETA FOLD FAMILY PROTEIN"/>
    <property type="match status" value="1"/>
</dbReference>
<comment type="caution">
    <text evidence="2">The sequence shown here is derived from an EMBL/GenBank/DDBJ whole genome shotgun (WGS) entry which is preliminary data.</text>
</comment>
<dbReference type="Pfam" id="PF00561">
    <property type="entry name" value="Abhydrolase_1"/>
    <property type="match status" value="1"/>
</dbReference>
<evidence type="ECO:0000259" key="1">
    <source>
        <dbReference type="Pfam" id="PF00561"/>
    </source>
</evidence>
<reference evidence="3" key="1">
    <citation type="journal article" date="2019" name="Int. J. Syst. Evol. Microbiol.">
        <title>The Global Catalogue of Microorganisms (GCM) 10K type strain sequencing project: providing services to taxonomists for standard genome sequencing and annotation.</title>
        <authorList>
            <consortium name="The Broad Institute Genomics Platform"/>
            <consortium name="The Broad Institute Genome Sequencing Center for Infectious Disease"/>
            <person name="Wu L."/>
            <person name="Ma J."/>
        </authorList>
    </citation>
    <scope>NUCLEOTIDE SEQUENCE [LARGE SCALE GENOMIC DNA]</scope>
    <source>
        <strain evidence="3">DFY28</strain>
    </source>
</reference>
<dbReference type="PANTHER" id="PTHR43433:SF5">
    <property type="entry name" value="AB HYDROLASE-1 DOMAIN-CONTAINING PROTEIN"/>
    <property type="match status" value="1"/>
</dbReference>
<dbReference type="GO" id="GO:0016787">
    <property type="term" value="F:hydrolase activity"/>
    <property type="evidence" value="ECO:0007669"/>
    <property type="project" value="UniProtKB-KW"/>
</dbReference>
<dbReference type="SUPFAM" id="SSF53474">
    <property type="entry name" value="alpha/beta-Hydrolases"/>
    <property type="match status" value="1"/>
</dbReference>
<dbReference type="InterPro" id="IPR029058">
    <property type="entry name" value="AB_hydrolase_fold"/>
</dbReference>
<evidence type="ECO:0000313" key="3">
    <source>
        <dbReference type="Proteomes" id="UP001596098"/>
    </source>
</evidence>
<name>A0ABW1QZZ0_9ACTN</name>
<keyword evidence="3" id="KW-1185">Reference proteome</keyword>
<keyword evidence="2" id="KW-0378">Hydrolase</keyword>
<gene>
    <name evidence="2" type="ORF">ACFPWU_14005</name>
</gene>
<dbReference type="Proteomes" id="UP001596098">
    <property type="component" value="Unassembled WGS sequence"/>
</dbReference>
<evidence type="ECO:0000313" key="2">
    <source>
        <dbReference type="EMBL" id="MFC6154778.1"/>
    </source>
</evidence>
<accession>A0ABW1QZZ0</accession>
<organism evidence="2 3">
    <name type="scientific">Nocardioides yefusunii</name>
    <dbReference type="NCBI Taxonomy" id="2500546"/>
    <lineage>
        <taxon>Bacteria</taxon>
        <taxon>Bacillati</taxon>
        <taxon>Actinomycetota</taxon>
        <taxon>Actinomycetes</taxon>
        <taxon>Propionibacteriales</taxon>
        <taxon>Nocardioidaceae</taxon>
        <taxon>Nocardioides</taxon>
    </lineage>
</organism>
<proteinExistence type="predicted"/>
<protein>
    <submittedName>
        <fullName evidence="2">Alpha/beta fold hydrolase</fullName>
    </submittedName>
</protein>
<sequence>MTQACPVQSGSAGALGIDLGAHLDQFADLPSGIRICFRDLPPRPGVTPHPVPVVLVGGLSLEQSFWPRGFLDRLAEGGLRVITLDNRDAGRSTHLEEQQRATKLQLLRARPPQGAYTIEDMAEDVVGLLDHLDLDQVHLVGMSMGGMISQTVASTHPFRVLSLTSIFSTTGNPKVGQPARSTLLRLARRAPRNEMEHVAAHLGMTQHLAGWAFRPDVEQEVVVALRNWRRGAGLGNSAATQRQISAIQASGDRTASLGRITAPTLVVHGDRDPMVAPSGGRATHDAIPGSTLEDIPGMGHHIGPEVDRELAILVEHHAFAAWHREQMAALKE</sequence>
<dbReference type="InterPro" id="IPR050471">
    <property type="entry name" value="AB_hydrolase"/>
</dbReference>